<evidence type="ECO:0000313" key="7">
    <source>
        <dbReference type="EMBL" id="CAF4054590.1"/>
    </source>
</evidence>
<accession>A0A814QGV4</accession>
<dbReference type="GO" id="GO:0005737">
    <property type="term" value="C:cytoplasm"/>
    <property type="evidence" value="ECO:0007669"/>
    <property type="project" value="UniProtKB-SubCell"/>
</dbReference>
<dbReference type="Gene3D" id="2.40.50.140">
    <property type="entry name" value="Nucleic acid-binding proteins"/>
    <property type="match status" value="1"/>
</dbReference>
<dbReference type="EMBL" id="CAJNOK010016528">
    <property type="protein sequence ID" value="CAF1247044.1"/>
    <property type="molecule type" value="Genomic_DNA"/>
</dbReference>
<dbReference type="GO" id="GO:0003676">
    <property type="term" value="F:nucleic acid binding"/>
    <property type="evidence" value="ECO:0007669"/>
    <property type="project" value="InterPro"/>
</dbReference>
<dbReference type="PROSITE" id="PS51857">
    <property type="entry name" value="CSD_2"/>
    <property type="match status" value="1"/>
</dbReference>
<evidence type="ECO:0000313" key="6">
    <source>
        <dbReference type="EMBL" id="CAF3882855.1"/>
    </source>
</evidence>
<dbReference type="OrthoDB" id="422005at2759"/>
<dbReference type="InterPro" id="IPR011129">
    <property type="entry name" value="CSD"/>
</dbReference>
<keyword evidence="8" id="KW-1185">Reference proteome</keyword>
<gene>
    <name evidence="4" type="ORF">GPM918_LOCUS19603</name>
    <name evidence="5" type="ORF">OVA965_LOCUS26096</name>
    <name evidence="6" type="ORF">SRO942_LOCUS19600</name>
    <name evidence="7" type="ORF">TMI583_LOCUS26830</name>
</gene>
<dbReference type="Proteomes" id="UP000663829">
    <property type="component" value="Unassembled WGS sequence"/>
</dbReference>
<sequence length="68" mass="7554">MADSGTVKWYNATKRFGFITSDKGGEDLFVHTDEIKTNDRTLMEGQRVTFNITQGRKGQQASNVTVVG</sequence>
<comment type="subcellular location">
    <subcellularLocation>
        <location evidence="1">Cytoplasm</location>
    </subcellularLocation>
</comment>
<evidence type="ECO:0000313" key="8">
    <source>
        <dbReference type="Proteomes" id="UP000663829"/>
    </source>
</evidence>
<dbReference type="SMART" id="SM00357">
    <property type="entry name" value="CSP"/>
    <property type="match status" value="1"/>
</dbReference>
<evidence type="ECO:0000313" key="5">
    <source>
        <dbReference type="EMBL" id="CAF1247044.1"/>
    </source>
</evidence>
<dbReference type="InterPro" id="IPR002059">
    <property type="entry name" value="CSP_DNA-bd"/>
</dbReference>
<evidence type="ECO:0000259" key="3">
    <source>
        <dbReference type="PROSITE" id="PS51857"/>
    </source>
</evidence>
<dbReference type="Pfam" id="PF00313">
    <property type="entry name" value="CSD"/>
    <property type="match status" value="1"/>
</dbReference>
<dbReference type="Proteomes" id="UP000677228">
    <property type="component" value="Unassembled WGS sequence"/>
</dbReference>
<dbReference type="Proteomes" id="UP000681722">
    <property type="component" value="Unassembled WGS sequence"/>
</dbReference>
<dbReference type="EMBL" id="CAJOBA010038074">
    <property type="protein sequence ID" value="CAF4054590.1"/>
    <property type="molecule type" value="Genomic_DNA"/>
</dbReference>
<keyword evidence="2" id="KW-0963">Cytoplasm</keyword>
<dbReference type="PIRSF" id="PIRSF002599">
    <property type="entry name" value="Cold_shock_A"/>
    <property type="match status" value="1"/>
</dbReference>
<evidence type="ECO:0000256" key="1">
    <source>
        <dbReference type="ARBA" id="ARBA00004496"/>
    </source>
</evidence>
<dbReference type="CDD" id="cd04458">
    <property type="entry name" value="CSP_CDS"/>
    <property type="match status" value="1"/>
</dbReference>
<dbReference type="EMBL" id="CAJNOQ010005991">
    <property type="protein sequence ID" value="CAF1119162.1"/>
    <property type="molecule type" value="Genomic_DNA"/>
</dbReference>
<dbReference type="InterPro" id="IPR012340">
    <property type="entry name" value="NA-bd_OB-fold"/>
</dbReference>
<name>A0A814QGV4_9BILA</name>
<dbReference type="Proteomes" id="UP000682733">
    <property type="component" value="Unassembled WGS sequence"/>
</dbReference>
<dbReference type="PRINTS" id="PR00050">
    <property type="entry name" value="COLDSHOCK"/>
</dbReference>
<proteinExistence type="predicted"/>
<dbReference type="SUPFAM" id="SSF50249">
    <property type="entry name" value="Nucleic acid-binding proteins"/>
    <property type="match status" value="1"/>
</dbReference>
<evidence type="ECO:0000313" key="4">
    <source>
        <dbReference type="EMBL" id="CAF1119162.1"/>
    </source>
</evidence>
<protein>
    <recommendedName>
        <fullName evidence="3">CSD domain-containing protein</fullName>
    </recommendedName>
</protein>
<reference evidence="4" key="1">
    <citation type="submission" date="2021-02" db="EMBL/GenBank/DDBJ databases">
        <authorList>
            <person name="Nowell W R."/>
        </authorList>
    </citation>
    <scope>NUCLEOTIDE SEQUENCE</scope>
</reference>
<dbReference type="PANTHER" id="PTHR11544">
    <property type="entry name" value="COLD SHOCK DOMAIN CONTAINING PROTEINS"/>
    <property type="match status" value="1"/>
</dbReference>
<organism evidence="4 8">
    <name type="scientific">Didymodactylos carnosus</name>
    <dbReference type="NCBI Taxonomy" id="1234261"/>
    <lineage>
        <taxon>Eukaryota</taxon>
        <taxon>Metazoa</taxon>
        <taxon>Spiralia</taxon>
        <taxon>Gnathifera</taxon>
        <taxon>Rotifera</taxon>
        <taxon>Eurotatoria</taxon>
        <taxon>Bdelloidea</taxon>
        <taxon>Philodinida</taxon>
        <taxon>Philodinidae</taxon>
        <taxon>Didymodactylos</taxon>
    </lineage>
</organism>
<dbReference type="EMBL" id="CAJOBC010005991">
    <property type="protein sequence ID" value="CAF3882855.1"/>
    <property type="molecule type" value="Genomic_DNA"/>
</dbReference>
<dbReference type="InterPro" id="IPR012156">
    <property type="entry name" value="Cold_shock_CspA"/>
</dbReference>
<dbReference type="InterPro" id="IPR050181">
    <property type="entry name" value="Cold_shock_domain"/>
</dbReference>
<evidence type="ECO:0000256" key="2">
    <source>
        <dbReference type="ARBA" id="ARBA00022490"/>
    </source>
</evidence>
<comment type="caution">
    <text evidence="4">The sequence shown here is derived from an EMBL/GenBank/DDBJ whole genome shotgun (WGS) entry which is preliminary data.</text>
</comment>
<feature type="domain" description="CSD" evidence="3">
    <location>
        <begin position="2"/>
        <end position="66"/>
    </location>
</feature>
<dbReference type="AlphaFoldDB" id="A0A814QGV4"/>